<dbReference type="RefSeq" id="WP_088876574.1">
    <property type="nucleotide sequence ID" value="NZ_CP018308.1"/>
</dbReference>
<evidence type="ECO:0000313" key="1">
    <source>
        <dbReference type="EMBL" id="ASI89640.1"/>
    </source>
</evidence>
<dbReference type="KEGG" id="vsh:BSZ05_07515"/>
<reference evidence="2" key="1">
    <citation type="submission" date="2016-12" db="EMBL/GenBank/DDBJ databases">
        <title>Comparative genomic analysis reveals the diversity, evolution, and environmental adaptation strategies of the genus Vibrio.</title>
        <authorList>
            <person name="Lin H."/>
            <person name="Wang X."/>
            <person name="Zhang X.-H."/>
        </authorList>
    </citation>
    <scope>NUCLEOTIDE SEQUENCE [LARGE SCALE GENOMIC DNA]</scope>
    <source>
        <strain evidence="2">QT6D1</strain>
    </source>
</reference>
<sequence length="367" mass="42295">MAKFDKDLYQKEMAVRFCLVNGMIPFLEVNVQNFRELSDSSTVITDVDALGVRIDSTGQPRKVIFDCKTLKSTSPINRAFWASGLMQFTGCQEAFIVLRKRASEAHRLSAKQIGVHLFDEKQFNSYGESCSVDFNIDYSYSTDIQNWVKLEESCNGNQPLQQLLSFLCNDIPLEKDCVKGFRKLLAAIKKVRGEFDPTKEKHRAVFLYSLSVFAYLMSQIVHDLRNIVDFDANEQVFEKTLKYYIWSGKDSFDLRNKLQTLQPKVVHVEAELKLNNWDGFIELSRNLMDSPSNIQQCINPIRELGFRELAEKNESKEYYCKDIINKNNRIRQFTSFMGAYLISATELPKDLNELINASFDDVLHGSE</sequence>
<dbReference type="EMBL" id="CP018308">
    <property type="protein sequence ID" value="ASI89640.1"/>
    <property type="molecule type" value="Genomic_DNA"/>
</dbReference>
<dbReference type="AlphaFoldDB" id="A0AAN1KMP6"/>
<name>A0AAN1KMP6_9VIBR</name>
<accession>A0AAN1KMP6</accession>
<evidence type="ECO:0000313" key="2">
    <source>
        <dbReference type="Proteomes" id="UP000197092"/>
    </source>
</evidence>
<dbReference type="Proteomes" id="UP000197092">
    <property type="component" value="Chromosome 1"/>
</dbReference>
<protein>
    <submittedName>
        <fullName evidence="1">Uncharacterized protein</fullName>
    </submittedName>
</protein>
<gene>
    <name evidence="1" type="ORF">BSZ05_07515</name>
</gene>
<proteinExistence type="predicted"/>
<organism evidence="1 2">
    <name type="scientific">Vibrio mediterranei</name>
    <dbReference type="NCBI Taxonomy" id="689"/>
    <lineage>
        <taxon>Bacteria</taxon>
        <taxon>Pseudomonadati</taxon>
        <taxon>Pseudomonadota</taxon>
        <taxon>Gammaproteobacteria</taxon>
        <taxon>Vibrionales</taxon>
        <taxon>Vibrionaceae</taxon>
        <taxon>Vibrio</taxon>
    </lineage>
</organism>